<feature type="compositionally biased region" description="Polar residues" evidence="1">
    <location>
        <begin position="42"/>
        <end position="53"/>
    </location>
</feature>
<dbReference type="EMBL" id="JALNTZ010000005">
    <property type="protein sequence ID" value="KAJ3652752.1"/>
    <property type="molecule type" value="Genomic_DNA"/>
</dbReference>
<dbReference type="AlphaFoldDB" id="A0AA38IEV3"/>
<gene>
    <name evidence="2" type="ORF">Zmor_018689</name>
</gene>
<feature type="region of interest" description="Disordered" evidence="1">
    <location>
        <begin position="39"/>
        <end position="75"/>
    </location>
</feature>
<name>A0AA38IEV3_9CUCU</name>
<evidence type="ECO:0000313" key="2">
    <source>
        <dbReference type="EMBL" id="KAJ3652752.1"/>
    </source>
</evidence>
<dbReference type="Proteomes" id="UP001168821">
    <property type="component" value="Unassembled WGS sequence"/>
</dbReference>
<keyword evidence="3" id="KW-1185">Reference proteome</keyword>
<comment type="caution">
    <text evidence="2">The sequence shown here is derived from an EMBL/GenBank/DDBJ whole genome shotgun (WGS) entry which is preliminary data.</text>
</comment>
<accession>A0AA38IEV3</accession>
<evidence type="ECO:0000256" key="1">
    <source>
        <dbReference type="SAM" id="MobiDB-lite"/>
    </source>
</evidence>
<sequence length="238" mass="27937">MKKHKLENSRENSQDSLEEKRRKLLEELQLVDQQLAQREVENSTLQRLSTSHISENENTDQLPEKNQKDITPQTEQISLSEENVLSTDSSNFKFYKKRKGVVDFGKGYEYLTCALYALKLGLDDDVSDFHMTTNNEDWGDFDDIEIQATFKNGKRSIFLFQLKHKFNKDCITENLLTNEIIHKNKKQQKSKFYLPHYLQSISNLEKQDEDLHFILYTNSQTAIRDGSVLSFKKKYPTL</sequence>
<evidence type="ECO:0000313" key="3">
    <source>
        <dbReference type="Proteomes" id="UP001168821"/>
    </source>
</evidence>
<reference evidence="2" key="1">
    <citation type="journal article" date="2023" name="G3 (Bethesda)">
        <title>Whole genome assemblies of Zophobas morio and Tenebrio molitor.</title>
        <authorList>
            <person name="Kaur S."/>
            <person name="Stinson S.A."/>
            <person name="diCenzo G.C."/>
        </authorList>
    </citation>
    <scope>NUCLEOTIDE SEQUENCE</scope>
    <source>
        <strain evidence="2">QUZm001</strain>
    </source>
</reference>
<organism evidence="2 3">
    <name type="scientific">Zophobas morio</name>
    <dbReference type="NCBI Taxonomy" id="2755281"/>
    <lineage>
        <taxon>Eukaryota</taxon>
        <taxon>Metazoa</taxon>
        <taxon>Ecdysozoa</taxon>
        <taxon>Arthropoda</taxon>
        <taxon>Hexapoda</taxon>
        <taxon>Insecta</taxon>
        <taxon>Pterygota</taxon>
        <taxon>Neoptera</taxon>
        <taxon>Endopterygota</taxon>
        <taxon>Coleoptera</taxon>
        <taxon>Polyphaga</taxon>
        <taxon>Cucujiformia</taxon>
        <taxon>Tenebrionidae</taxon>
        <taxon>Zophobas</taxon>
    </lineage>
</organism>
<protein>
    <submittedName>
        <fullName evidence="2">Uncharacterized protein</fullName>
    </submittedName>
</protein>
<proteinExistence type="predicted"/>